<proteinExistence type="predicted"/>
<reference evidence="2" key="1">
    <citation type="submission" date="2017-04" db="EMBL/GenBank/DDBJ databases">
        <title>Genome evolution of the luminous symbionts of deep sea anglerfish.</title>
        <authorList>
            <person name="Hendry T.A."/>
        </authorList>
    </citation>
    <scope>NUCLEOTIDE SEQUENCE [LARGE SCALE GENOMIC DNA]</scope>
    <source>
        <plasmid evidence="2">pcc2</plasmid>
    </source>
</reference>
<name>A0A291BB16_9GAMM</name>
<keyword evidence="1" id="KW-0614">Plasmid</keyword>
<dbReference type="RefSeq" id="WP_096619648.1">
    <property type="nucleotide sequence ID" value="NZ_CP020662.1"/>
</dbReference>
<keyword evidence="2" id="KW-1185">Reference proteome</keyword>
<evidence type="ECO:0000313" key="2">
    <source>
        <dbReference type="Proteomes" id="UP000218160"/>
    </source>
</evidence>
<evidence type="ECO:0000313" key="1">
    <source>
        <dbReference type="EMBL" id="ATF10171.1"/>
    </source>
</evidence>
<protein>
    <submittedName>
        <fullName evidence="1">Lipopolysaccharide synthesis protein WavE</fullName>
    </submittedName>
</protein>
<dbReference type="KEGG" id="elux:BTN50_1737"/>
<gene>
    <name evidence="1" type="ORF">BTN50_1737</name>
</gene>
<dbReference type="Proteomes" id="UP000218160">
    <property type="component" value="Plasmid pCC2"/>
</dbReference>
<geneLocation type="plasmid" evidence="2">
    <name>pcc2</name>
</geneLocation>
<dbReference type="EMBL" id="CP020662">
    <property type="protein sequence ID" value="ATF10171.1"/>
    <property type="molecule type" value="Genomic_DNA"/>
</dbReference>
<dbReference type="Pfam" id="PF07507">
    <property type="entry name" value="WavE"/>
    <property type="match status" value="1"/>
</dbReference>
<dbReference type="AlphaFoldDB" id="A0A291BB16"/>
<organism evidence="1 2">
    <name type="scientific">Candidatus Enterovibrio altilux</name>
    <dbReference type="NCBI Taxonomy" id="1927128"/>
    <lineage>
        <taxon>Bacteria</taxon>
        <taxon>Pseudomonadati</taxon>
        <taxon>Pseudomonadota</taxon>
        <taxon>Gammaproteobacteria</taxon>
        <taxon>Vibrionales</taxon>
        <taxon>Vibrionaceae</taxon>
        <taxon>Enterovibrio</taxon>
    </lineage>
</organism>
<dbReference type="InterPro" id="IPR011122">
    <property type="entry name" value="WavE"/>
</dbReference>
<sequence length="308" mass="36012">MKFNILIQGSVCCNGSVNSFEQNLRKTLNTIDESFISKIVVSTWDLDRELVTPVMNSFPHVTFIFSKDPGALSKAINGVTVNSNINRLIQSTAVGLQEFSPYDIVAKIRSDSYFTRSDWIELYKKHISLKRSEEFILFDKPVLNISTFIRNPDSFLPFLYHPSDIMLVGAKKDLDLLFNIPYAEVDIIDNVKSKFISCHFKICPEQYLFITAINSNYSSNKVSLSFKKNFNFTENEKINSIRYLINNFIFYSPSEIGFRWPKWWIKYLGKGWSTIYDHNDWKNLRNIYEKDSYSICKSRIILKKYMIF</sequence>
<accession>A0A291BB16</accession>